<dbReference type="SUPFAM" id="SSF56112">
    <property type="entry name" value="Protein kinase-like (PK-like)"/>
    <property type="match status" value="1"/>
</dbReference>
<keyword evidence="7" id="KW-0472">Membrane</keyword>
<feature type="region of interest" description="Disordered" evidence="6">
    <location>
        <begin position="329"/>
        <end position="368"/>
    </location>
</feature>
<dbReference type="InterPro" id="IPR011009">
    <property type="entry name" value="Kinase-like_dom_sf"/>
</dbReference>
<keyword evidence="1" id="KW-0808">Transferase</keyword>
<gene>
    <name evidence="9" type="ORF">GCM10022235_12110</name>
</gene>
<dbReference type="PANTHER" id="PTHR43289">
    <property type="entry name" value="MITOGEN-ACTIVATED PROTEIN KINASE KINASE KINASE 20-RELATED"/>
    <property type="match status" value="1"/>
</dbReference>
<dbReference type="Gene3D" id="1.10.510.10">
    <property type="entry name" value="Transferase(Phosphotransferase) domain 1"/>
    <property type="match status" value="1"/>
</dbReference>
<protein>
    <recommendedName>
        <fullName evidence="8">Protein kinase domain-containing protein</fullName>
    </recommendedName>
</protein>
<dbReference type="EMBL" id="BAABAA010000001">
    <property type="protein sequence ID" value="GAA3545927.1"/>
    <property type="molecule type" value="Genomic_DNA"/>
</dbReference>
<keyword evidence="4 5" id="KW-0067">ATP-binding</keyword>
<evidence type="ECO:0000256" key="5">
    <source>
        <dbReference type="PROSITE-ProRule" id="PRU10141"/>
    </source>
</evidence>
<dbReference type="PROSITE" id="PS50011">
    <property type="entry name" value="PROTEIN_KINASE_DOM"/>
    <property type="match status" value="1"/>
</dbReference>
<feature type="compositionally biased region" description="Polar residues" evidence="6">
    <location>
        <begin position="348"/>
        <end position="361"/>
    </location>
</feature>
<evidence type="ECO:0000256" key="1">
    <source>
        <dbReference type="ARBA" id="ARBA00022679"/>
    </source>
</evidence>
<keyword evidence="2 5" id="KW-0547">Nucleotide-binding</keyword>
<keyword evidence="7" id="KW-0812">Transmembrane</keyword>
<sequence length="483" mass="50647">MERLTEDDPVEVGPYRLIARIGQGGMGTVYLADSADSGSGNVAVKVLRADFARDEAFLARFRQEVGACQRVSGRCCVRFLGADLEASPPWLVTEYVAGPTLAEYVASRGSLGYRMLTGFAAGIAEGLAAIHTVGLVHRDLKPSNVILSADGPRLIDFGIAHHPDDTSLTATGTVVGSPGWMAPEQLLGETIGPATDVWAWGATVAYAATGRAPFGTGPTREVSQRVLSGLADLTGLPDPMAGHVQSALSPDAGSRPTAAQLLTIFTKTSEPGAISATLADTWQSSDTGVLQASSGARSNRWPVVAGMAIAVATVAVVVAALLTVNRKPPVSASSATTSTQPTISLTTRPSSAKSSAARTPTPTDPWSMAKFRPSNERSLANLFRAFSEQPNYIPDFPLTMNGCGSRAMRTHWRSVGDAITAGRVDYSDTPETATRKDARQLATATSGWIDTGGCEQPVFFVGTGGQSTLVDITYETRIYEAAP</sequence>
<dbReference type="CDD" id="cd14014">
    <property type="entry name" value="STKc_PknB_like"/>
    <property type="match status" value="1"/>
</dbReference>
<evidence type="ECO:0000256" key="6">
    <source>
        <dbReference type="SAM" id="MobiDB-lite"/>
    </source>
</evidence>
<dbReference type="InterPro" id="IPR008271">
    <property type="entry name" value="Ser/Thr_kinase_AS"/>
</dbReference>
<keyword evidence="10" id="KW-1185">Reference proteome</keyword>
<evidence type="ECO:0000313" key="10">
    <source>
        <dbReference type="Proteomes" id="UP001501222"/>
    </source>
</evidence>
<dbReference type="PROSITE" id="PS00107">
    <property type="entry name" value="PROTEIN_KINASE_ATP"/>
    <property type="match status" value="1"/>
</dbReference>
<dbReference type="InterPro" id="IPR000719">
    <property type="entry name" value="Prot_kinase_dom"/>
</dbReference>
<feature type="domain" description="Protein kinase" evidence="8">
    <location>
        <begin position="15"/>
        <end position="266"/>
    </location>
</feature>
<organism evidence="9 10">
    <name type="scientific">Kribbella ginsengisoli</name>
    <dbReference type="NCBI Taxonomy" id="363865"/>
    <lineage>
        <taxon>Bacteria</taxon>
        <taxon>Bacillati</taxon>
        <taxon>Actinomycetota</taxon>
        <taxon>Actinomycetes</taxon>
        <taxon>Propionibacteriales</taxon>
        <taxon>Kribbellaceae</taxon>
        <taxon>Kribbella</taxon>
    </lineage>
</organism>
<evidence type="ECO:0000256" key="7">
    <source>
        <dbReference type="SAM" id="Phobius"/>
    </source>
</evidence>
<reference evidence="10" key="1">
    <citation type="journal article" date="2019" name="Int. J. Syst. Evol. Microbiol.">
        <title>The Global Catalogue of Microorganisms (GCM) 10K type strain sequencing project: providing services to taxonomists for standard genome sequencing and annotation.</title>
        <authorList>
            <consortium name="The Broad Institute Genomics Platform"/>
            <consortium name="The Broad Institute Genome Sequencing Center for Infectious Disease"/>
            <person name="Wu L."/>
            <person name="Ma J."/>
        </authorList>
    </citation>
    <scope>NUCLEOTIDE SEQUENCE [LARGE SCALE GENOMIC DNA]</scope>
    <source>
        <strain evidence="10">JCM 16928</strain>
    </source>
</reference>
<evidence type="ECO:0000313" key="9">
    <source>
        <dbReference type="EMBL" id="GAA3545927.1"/>
    </source>
</evidence>
<evidence type="ECO:0000256" key="3">
    <source>
        <dbReference type="ARBA" id="ARBA00022777"/>
    </source>
</evidence>
<feature type="compositionally biased region" description="Low complexity" evidence="6">
    <location>
        <begin position="331"/>
        <end position="347"/>
    </location>
</feature>
<dbReference type="Pfam" id="PF00069">
    <property type="entry name" value="Pkinase"/>
    <property type="match status" value="1"/>
</dbReference>
<dbReference type="InterPro" id="IPR017441">
    <property type="entry name" value="Protein_kinase_ATP_BS"/>
</dbReference>
<dbReference type="PANTHER" id="PTHR43289:SF34">
    <property type="entry name" value="SERINE_THREONINE-PROTEIN KINASE YBDM-RELATED"/>
    <property type="match status" value="1"/>
</dbReference>
<dbReference type="PROSITE" id="PS00108">
    <property type="entry name" value="PROTEIN_KINASE_ST"/>
    <property type="match status" value="1"/>
</dbReference>
<evidence type="ECO:0000259" key="8">
    <source>
        <dbReference type="PROSITE" id="PS50011"/>
    </source>
</evidence>
<dbReference type="Proteomes" id="UP001501222">
    <property type="component" value="Unassembled WGS sequence"/>
</dbReference>
<dbReference type="RefSeq" id="WP_344838143.1">
    <property type="nucleotide sequence ID" value="NZ_BAABAA010000001.1"/>
</dbReference>
<comment type="caution">
    <text evidence="9">The sequence shown here is derived from an EMBL/GenBank/DDBJ whole genome shotgun (WGS) entry which is preliminary data.</text>
</comment>
<evidence type="ECO:0000256" key="2">
    <source>
        <dbReference type="ARBA" id="ARBA00022741"/>
    </source>
</evidence>
<feature type="binding site" evidence="5">
    <location>
        <position position="45"/>
    </location>
    <ligand>
        <name>ATP</name>
        <dbReference type="ChEBI" id="CHEBI:30616"/>
    </ligand>
</feature>
<feature type="transmembrane region" description="Helical" evidence="7">
    <location>
        <begin position="301"/>
        <end position="324"/>
    </location>
</feature>
<keyword evidence="7" id="KW-1133">Transmembrane helix</keyword>
<dbReference type="Gene3D" id="3.30.200.20">
    <property type="entry name" value="Phosphorylase Kinase, domain 1"/>
    <property type="match status" value="1"/>
</dbReference>
<evidence type="ECO:0000256" key="4">
    <source>
        <dbReference type="ARBA" id="ARBA00022840"/>
    </source>
</evidence>
<accession>A0ABP6W3K3</accession>
<keyword evidence="3" id="KW-0418">Kinase</keyword>
<name>A0ABP6W3K3_9ACTN</name>
<dbReference type="SMART" id="SM00220">
    <property type="entry name" value="S_TKc"/>
    <property type="match status" value="1"/>
</dbReference>
<proteinExistence type="predicted"/>